<organism evidence="9 10">
    <name type="scientific">Kushneria aurantia</name>
    <dbReference type="NCBI Taxonomy" id="504092"/>
    <lineage>
        <taxon>Bacteria</taxon>
        <taxon>Pseudomonadati</taxon>
        <taxon>Pseudomonadota</taxon>
        <taxon>Gammaproteobacteria</taxon>
        <taxon>Oceanospirillales</taxon>
        <taxon>Halomonadaceae</taxon>
        <taxon>Kushneria</taxon>
    </lineage>
</organism>
<dbReference type="PRINTS" id="PR00834">
    <property type="entry name" value="PROTEASES2C"/>
</dbReference>
<sequence length="412" mass="43297">MRRLLLPLIWPVICGVLLALVLLDYMPSMIGGGERSGGETVSQRPVVEPVQLPATPVERDPPSTRDAPPLQRSEGAASYATAVEKAAPAVVNIYSSRLVERDQHPLMSDPFFEQFFGNSQSGRRRMLSSLGSGVIVSEEGYILTNNHVISGADEIQVALRDGRETIATVIGTDPETDLAVLHIDLDNLPVIGLTDSNNSRVGDIALAIGNPFGVGQTVTMGIISATGRSHLGLNAYEDFIQTDAAINPGNSGGALVNADGALVGINTAIFSRSGGSQGIGFAIPTNLAHDILDDLVVHGRVIRGWLGIEAREVTPGLPASFNINAPRGVVVSDVVEGGPADQAGVRTGDVILSVNGRPLLDAQSAMVDIANIAPGEKLPLELYRDGKRLSVTITVGERPARSMMPTPSDSDS</sequence>
<evidence type="ECO:0000256" key="6">
    <source>
        <dbReference type="ARBA" id="ARBA00022825"/>
    </source>
</evidence>
<dbReference type="NCBIfam" id="TIGR02037">
    <property type="entry name" value="degP_htrA_DO"/>
    <property type="match status" value="1"/>
</dbReference>
<keyword evidence="3" id="KW-0732">Signal</keyword>
<dbReference type="Pfam" id="PF13180">
    <property type="entry name" value="PDZ_2"/>
    <property type="match status" value="1"/>
</dbReference>
<comment type="similarity">
    <text evidence="1">Belongs to the peptidase S1C family.</text>
</comment>
<evidence type="ECO:0000256" key="4">
    <source>
        <dbReference type="ARBA" id="ARBA00022737"/>
    </source>
</evidence>
<evidence type="ECO:0000256" key="2">
    <source>
        <dbReference type="ARBA" id="ARBA00022670"/>
    </source>
</evidence>
<dbReference type="SUPFAM" id="SSF50156">
    <property type="entry name" value="PDZ domain-like"/>
    <property type="match status" value="1"/>
</dbReference>
<feature type="region of interest" description="Disordered" evidence="7">
    <location>
        <begin position="34"/>
        <end position="76"/>
    </location>
</feature>
<name>A0ABV6G000_9GAMM</name>
<dbReference type="EC" id="3.4.21.107" evidence="9"/>
<dbReference type="SMART" id="SM00228">
    <property type="entry name" value="PDZ"/>
    <property type="match status" value="1"/>
</dbReference>
<dbReference type="Gene3D" id="2.30.42.10">
    <property type="match status" value="1"/>
</dbReference>
<evidence type="ECO:0000259" key="8">
    <source>
        <dbReference type="PROSITE" id="PS50106"/>
    </source>
</evidence>
<dbReference type="InterPro" id="IPR011782">
    <property type="entry name" value="Pept_S1C_Do"/>
</dbReference>
<keyword evidence="5 9" id="KW-0378">Hydrolase</keyword>
<keyword evidence="6" id="KW-0720">Serine protease</keyword>
<dbReference type="InterPro" id="IPR001940">
    <property type="entry name" value="Peptidase_S1C"/>
</dbReference>
<dbReference type="RefSeq" id="WP_019952248.1">
    <property type="nucleotide sequence ID" value="NZ_JBHLVX010000011.1"/>
</dbReference>
<evidence type="ECO:0000256" key="3">
    <source>
        <dbReference type="ARBA" id="ARBA00022729"/>
    </source>
</evidence>
<dbReference type="SUPFAM" id="SSF50494">
    <property type="entry name" value="Trypsin-like serine proteases"/>
    <property type="match status" value="1"/>
</dbReference>
<accession>A0ABV6G000</accession>
<keyword evidence="4" id="KW-0677">Repeat</keyword>
<comment type="caution">
    <text evidence="9">The sequence shown here is derived from an EMBL/GenBank/DDBJ whole genome shotgun (WGS) entry which is preliminary data.</text>
</comment>
<feature type="domain" description="PDZ" evidence="8">
    <location>
        <begin position="295"/>
        <end position="359"/>
    </location>
</feature>
<dbReference type="InterPro" id="IPR036034">
    <property type="entry name" value="PDZ_sf"/>
</dbReference>
<keyword evidence="10" id="KW-1185">Reference proteome</keyword>
<dbReference type="InterPro" id="IPR009003">
    <property type="entry name" value="Peptidase_S1_PA"/>
</dbReference>
<evidence type="ECO:0000313" key="10">
    <source>
        <dbReference type="Proteomes" id="UP001589814"/>
    </source>
</evidence>
<evidence type="ECO:0000256" key="7">
    <source>
        <dbReference type="SAM" id="MobiDB-lite"/>
    </source>
</evidence>
<dbReference type="EMBL" id="JBHLVX010000011">
    <property type="protein sequence ID" value="MFC0266962.1"/>
    <property type="molecule type" value="Genomic_DNA"/>
</dbReference>
<dbReference type="Pfam" id="PF13365">
    <property type="entry name" value="Trypsin_2"/>
    <property type="match status" value="1"/>
</dbReference>
<evidence type="ECO:0000256" key="1">
    <source>
        <dbReference type="ARBA" id="ARBA00010541"/>
    </source>
</evidence>
<gene>
    <name evidence="9" type="ORF">ACFFHW_02935</name>
</gene>
<dbReference type="CDD" id="cd10839">
    <property type="entry name" value="cpPDZ1_DegP-like"/>
    <property type="match status" value="1"/>
</dbReference>
<keyword evidence="2" id="KW-0645">Protease</keyword>
<reference evidence="9 10" key="1">
    <citation type="submission" date="2024-09" db="EMBL/GenBank/DDBJ databases">
        <authorList>
            <person name="Sun Q."/>
            <person name="Mori K."/>
        </authorList>
    </citation>
    <scope>NUCLEOTIDE SEQUENCE [LARGE SCALE GENOMIC DNA]</scope>
    <source>
        <strain evidence="9 10">CCM 7415</strain>
    </source>
</reference>
<dbReference type="Proteomes" id="UP001589814">
    <property type="component" value="Unassembled WGS sequence"/>
</dbReference>
<dbReference type="GO" id="GO:0016787">
    <property type="term" value="F:hydrolase activity"/>
    <property type="evidence" value="ECO:0007669"/>
    <property type="project" value="UniProtKB-KW"/>
</dbReference>
<proteinExistence type="inferred from homology"/>
<dbReference type="InterPro" id="IPR001478">
    <property type="entry name" value="PDZ"/>
</dbReference>
<evidence type="ECO:0000256" key="5">
    <source>
        <dbReference type="ARBA" id="ARBA00022801"/>
    </source>
</evidence>
<protein>
    <submittedName>
        <fullName evidence="9">Do family serine endopeptidase</fullName>
        <ecNumber evidence="9">3.4.21.107</ecNumber>
    </submittedName>
</protein>
<evidence type="ECO:0000313" key="9">
    <source>
        <dbReference type="EMBL" id="MFC0266962.1"/>
    </source>
</evidence>
<dbReference type="PANTHER" id="PTHR22939">
    <property type="entry name" value="SERINE PROTEASE FAMILY S1C HTRA-RELATED"/>
    <property type="match status" value="1"/>
</dbReference>
<dbReference type="PANTHER" id="PTHR22939:SF129">
    <property type="entry name" value="SERINE PROTEASE HTRA2, MITOCHONDRIAL"/>
    <property type="match status" value="1"/>
</dbReference>
<dbReference type="PROSITE" id="PS50106">
    <property type="entry name" value="PDZ"/>
    <property type="match status" value="1"/>
</dbReference>
<dbReference type="Gene3D" id="2.40.10.120">
    <property type="match status" value="1"/>
</dbReference>